<keyword evidence="4 8" id="KW-1133">Transmembrane helix</keyword>
<keyword evidence="3 8" id="KW-0812">Transmembrane</keyword>
<evidence type="ECO:0000256" key="1">
    <source>
        <dbReference type="ARBA" id="ARBA00004370"/>
    </source>
</evidence>
<feature type="transmembrane region" description="Helical" evidence="8">
    <location>
        <begin position="648"/>
        <end position="667"/>
    </location>
</feature>
<accession>A0ABQ6NB85</accession>
<dbReference type="EMBL" id="BRYB01006567">
    <property type="protein sequence ID" value="GMI51940.1"/>
    <property type="molecule type" value="Genomic_DNA"/>
</dbReference>
<dbReference type="Proteomes" id="UP001165060">
    <property type="component" value="Unassembled WGS sequence"/>
</dbReference>
<feature type="transmembrane region" description="Helical" evidence="8">
    <location>
        <begin position="75"/>
        <end position="97"/>
    </location>
</feature>
<comment type="caution">
    <text evidence="9">The sequence shown here is derived from an EMBL/GenBank/DDBJ whole genome shotgun (WGS) entry which is preliminary data.</text>
</comment>
<comment type="subcellular location">
    <subcellularLocation>
        <location evidence="1">Membrane</location>
    </subcellularLocation>
</comment>
<evidence type="ECO:0000256" key="5">
    <source>
        <dbReference type="ARBA" id="ARBA00023136"/>
    </source>
</evidence>
<dbReference type="PANTHER" id="PTHR11923">
    <property type="entry name" value="SCAVENGER RECEPTOR CLASS B TYPE-1 SR-B1"/>
    <property type="match status" value="1"/>
</dbReference>
<feature type="compositionally biased region" description="Polar residues" evidence="7">
    <location>
        <begin position="1"/>
        <end position="14"/>
    </location>
</feature>
<evidence type="ECO:0000313" key="10">
    <source>
        <dbReference type="Proteomes" id="UP001165060"/>
    </source>
</evidence>
<evidence type="ECO:0000256" key="4">
    <source>
        <dbReference type="ARBA" id="ARBA00022989"/>
    </source>
</evidence>
<reference evidence="9 10" key="1">
    <citation type="journal article" date="2023" name="Commun. Biol.">
        <title>Genome analysis of Parmales, the sister group of diatoms, reveals the evolutionary specialization of diatoms from phago-mixotrophs to photoautotrophs.</title>
        <authorList>
            <person name="Ban H."/>
            <person name="Sato S."/>
            <person name="Yoshikawa S."/>
            <person name="Yamada K."/>
            <person name="Nakamura Y."/>
            <person name="Ichinomiya M."/>
            <person name="Sato N."/>
            <person name="Blanc-Mathieu R."/>
            <person name="Endo H."/>
            <person name="Kuwata A."/>
            <person name="Ogata H."/>
        </authorList>
    </citation>
    <scope>NUCLEOTIDE SEQUENCE [LARGE SCALE GENOMIC DNA]</scope>
</reference>
<gene>
    <name evidence="9" type="ORF">TeGR_g11838</name>
</gene>
<name>A0ABQ6NB85_9STRA</name>
<comment type="similarity">
    <text evidence="2">Belongs to the CD36 family.</text>
</comment>
<evidence type="ECO:0000256" key="6">
    <source>
        <dbReference type="ARBA" id="ARBA00023180"/>
    </source>
</evidence>
<dbReference type="InterPro" id="IPR002159">
    <property type="entry name" value="CD36_fam"/>
</dbReference>
<evidence type="ECO:0000256" key="2">
    <source>
        <dbReference type="ARBA" id="ARBA00010532"/>
    </source>
</evidence>
<evidence type="ECO:0000256" key="7">
    <source>
        <dbReference type="SAM" id="MobiDB-lite"/>
    </source>
</evidence>
<evidence type="ECO:0000313" key="9">
    <source>
        <dbReference type="EMBL" id="GMI51940.1"/>
    </source>
</evidence>
<organism evidence="9 10">
    <name type="scientific">Tetraparma gracilis</name>
    <dbReference type="NCBI Taxonomy" id="2962635"/>
    <lineage>
        <taxon>Eukaryota</taxon>
        <taxon>Sar</taxon>
        <taxon>Stramenopiles</taxon>
        <taxon>Ochrophyta</taxon>
        <taxon>Bolidophyceae</taxon>
        <taxon>Parmales</taxon>
        <taxon>Triparmaceae</taxon>
        <taxon>Tetraparma</taxon>
    </lineage>
</organism>
<proteinExistence type="inferred from homology"/>
<sequence length="713" mass="78013">MPPRSSTDLHQSLFESPASSPCCPCLPSSTRSRAYSSRLPSTDPNIPAHIEEQIAASTPLPSSRRRRPCTGSNKLSTTLAVLSVMMLAISLCVIPGINMVLHSQIKEQLVVDSSSSPSYTTWVSNADPASDSNLDVTYDVYMWSVANPSAVLHDNAKPQMVQMGPYSYKEYFNRFNVSFSDDGEEVSFYEQWYYVFDEAASGVRSDTEDEVTQANLVMHGLRALLSGSEEEITDAVIGGIQNSTEIPNFEKTSLISKLADMDGSIPDLITKAAMCLTGGSAALDLGPFHVRSPKDLYFGYDEDPTLGAIGDLLSQYAPSLATNWSTASPGLSANSSTPLDTMRTSNVHTIYTGKGDLKKLGKFKYYANMTNMYVCPAAASNCDSTPPPPCYDGVCYCHLFQHEWTEEEAYCHGYLPMWANPDATAIAGTDATQTGEFPMKDDIQVFISDLYRSSKLKYFGDKDDFHGITLRRYGIDPIDLENAFANVSQADFFQWGYKGMENMSVAAGLPLFATKPHFLDGDPDLVNGVAGMNPSEDAHDTYVDFEPITGVAFRAAKRLQVATEFTHWKLPVFKAGTVVKEALKLKGLAELVDILDCLETDAGYAQVPGENATYIPYGWADEYYTFSDDDADEFKASVYGTQDLAAQIAIYCGVAAGVGLLAVLTLAGHRKWVRGEAEQDMREMMERERDGTTSRWTRIGGSEGPGSGASMRF</sequence>
<dbReference type="PANTHER" id="PTHR11923:SF51">
    <property type="entry name" value="LYSOSOME MEMBRANE PROTEIN 2"/>
    <property type="match status" value="1"/>
</dbReference>
<keyword evidence="5 8" id="KW-0472">Membrane</keyword>
<evidence type="ECO:0000256" key="3">
    <source>
        <dbReference type="ARBA" id="ARBA00022692"/>
    </source>
</evidence>
<dbReference type="Pfam" id="PF01130">
    <property type="entry name" value="CD36"/>
    <property type="match status" value="1"/>
</dbReference>
<feature type="region of interest" description="Disordered" evidence="7">
    <location>
        <begin position="682"/>
        <end position="713"/>
    </location>
</feature>
<feature type="compositionally biased region" description="Basic and acidic residues" evidence="7">
    <location>
        <begin position="682"/>
        <end position="692"/>
    </location>
</feature>
<protein>
    <submittedName>
        <fullName evidence="9">Uncharacterized protein</fullName>
    </submittedName>
</protein>
<feature type="region of interest" description="Disordered" evidence="7">
    <location>
        <begin position="1"/>
        <end position="22"/>
    </location>
</feature>
<keyword evidence="10" id="KW-1185">Reference proteome</keyword>
<dbReference type="PRINTS" id="PR01609">
    <property type="entry name" value="CD36FAMILY"/>
</dbReference>
<evidence type="ECO:0000256" key="8">
    <source>
        <dbReference type="SAM" id="Phobius"/>
    </source>
</evidence>
<keyword evidence="6" id="KW-0325">Glycoprotein</keyword>